<dbReference type="PANTHER" id="PTHR12338:SF5">
    <property type="entry name" value="ANTIGEN 43-RELATED"/>
    <property type="match status" value="1"/>
</dbReference>
<dbReference type="EMBL" id="CP050253">
    <property type="protein sequence ID" value="QIQ21400.1"/>
    <property type="molecule type" value="Genomic_DNA"/>
</dbReference>
<dbReference type="Gene3D" id="2.160.20.20">
    <property type="match status" value="1"/>
</dbReference>
<keyword evidence="1" id="KW-0732">Signal</keyword>
<protein>
    <submittedName>
        <fullName evidence="3">Autotransporter outer membrane beta-barrel domain-containing protein</fullName>
    </submittedName>
</protein>
<gene>
    <name evidence="3" type="ORF">IPMB12_06680</name>
</gene>
<dbReference type="GO" id="GO:0019867">
    <property type="term" value="C:outer membrane"/>
    <property type="evidence" value="ECO:0007669"/>
    <property type="project" value="InterPro"/>
</dbReference>
<dbReference type="InterPro" id="IPR006315">
    <property type="entry name" value="OM_autotransptr_brl_dom"/>
</dbReference>
<dbReference type="KEGG" id="orb:IPMB12_06680"/>
<dbReference type="InterPro" id="IPR050909">
    <property type="entry name" value="Bact_Autotransporter_VF"/>
</dbReference>
<dbReference type="SUPFAM" id="SSF103515">
    <property type="entry name" value="Autotransporter"/>
    <property type="match status" value="1"/>
</dbReference>
<dbReference type="Pfam" id="PF03797">
    <property type="entry name" value="Autotransporter"/>
    <property type="match status" value="1"/>
</dbReference>
<dbReference type="NCBIfam" id="TIGR01414">
    <property type="entry name" value="autotrans_barl"/>
    <property type="match status" value="1"/>
</dbReference>
<name>A0A6G9ICU2_9GAMM</name>
<dbReference type="SMART" id="SM00869">
    <property type="entry name" value="Autotransporter"/>
    <property type="match status" value="1"/>
</dbReference>
<proteinExistence type="predicted"/>
<dbReference type="RefSeq" id="WP_166916177.1">
    <property type="nucleotide sequence ID" value="NZ_CP050253.1"/>
</dbReference>
<dbReference type="PROSITE" id="PS51208">
    <property type="entry name" value="AUTOTRANSPORTER"/>
    <property type="match status" value="1"/>
</dbReference>
<accession>A0A6G9ICU2</accession>
<dbReference type="InParanoid" id="A0A6G9ICU2"/>
<dbReference type="InterPro" id="IPR043990">
    <property type="entry name" value="AC_1"/>
</dbReference>
<feature type="signal peptide" evidence="1">
    <location>
        <begin position="1"/>
        <end position="44"/>
    </location>
</feature>
<dbReference type="InterPro" id="IPR005546">
    <property type="entry name" value="Autotransporte_beta"/>
</dbReference>
<keyword evidence="4" id="KW-1185">Reference proteome</keyword>
<dbReference type="InterPro" id="IPR011050">
    <property type="entry name" value="Pectin_lyase_fold/virulence"/>
</dbReference>
<sequence>MKINKNFKQIGQSALTAYNYNTPLKATRIASAITFILASFHVHAVVTTVTSTNGQEITLTPGEEHVVNGIVLSAINGGAITGDNVSLTSRHIDSRYNMLYADNGGQIKLSNSTITHINPNNLGASADHVSAIKGTGEGTFIDISDSTIEGFHRILEVSNGAKAKLTNITVNANNYGLQTIGNTSSLEMINTHVSLLEQGMSINSRNGSLLIMTDSSVRGNNYAVALSWDNLNIERTNASVGIFDNVEIETFRNQNTGYGLWLIDRSQALMKNSHIIINGSSTSGIFATKSQELSELHNTTIELRNSDVKGVSMQQGSQILLADRTKILGAGDNNTGLYAHHNNGIVNSTAATKIITDNAEIILDGNTSYGAVAQSDGSEIYLNNTNLTMNGNNSIGMLAKTSGTTLHTNGVNAQIHGASSAGMQVHSGADAQIDNSWFNMTGTASHGISFRTQTTAESNSMHITGSRIETQDGYAIRNESGSLDLTLTDSTIIGRTNGETDVAIGIFDTTLANRSGQVNITAEGSHIFGDIVSSSNNPNRSLNITLNNGSTFTGNLAFADSLTLGNSSQWNVLSNSTLATLVNNNGGLISFASPDNGTFKTITVNGDYTGGGTLELNTVLDGDSSSTDRLIINGNTSGSTGVIVNNFGGGGEQTTNGIEVISVSGQSDGIFSLKRRAVAGAYEYFLHQDSGNWYLSSQLAPIVMPGEPGIYRPEAGGYITNISAANRIFNLSLADREGRAEDSSLWLRQVGSRNTSHDTSGQLRMAANSYVIQGGGELLQVRFGDNDRLGVGIMASHGRTKGDTRSKTSLYRTKSILEGYSAGLYGTWYQNADNLEGTYVDSWVQYSWFDAEVSGKDLVTERYYIDGFSASIETGYRMFLQQNLQGNLFVTPQAQLTWNDARTDTHVENNGTRVESKGAENLQTRLGVKLSVDSVEEAESDELFTVYGEFNWLYNSKSAGVIMDGVRVNQAGNRHLAELKLGFEGQLNNSFDVWTNIKQQIGDRSYSNTTATLGLKYRF</sequence>
<dbReference type="SUPFAM" id="SSF51126">
    <property type="entry name" value="Pectin lyase-like"/>
    <property type="match status" value="1"/>
</dbReference>
<dbReference type="Proteomes" id="UP000501168">
    <property type="component" value="Chromosome"/>
</dbReference>
<feature type="chain" id="PRO_5026277478" evidence="1">
    <location>
        <begin position="45"/>
        <end position="1019"/>
    </location>
</feature>
<dbReference type="Pfam" id="PF18883">
    <property type="entry name" value="AC_1"/>
    <property type="match status" value="1"/>
</dbReference>
<reference evidence="3 4" key="1">
    <citation type="submission" date="2020-03" db="EMBL/GenBank/DDBJ databases">
        <title>Complete genome sequence of Orbus sp. IPMB12 (BCRC 80908).</title>
        <authorList>
            <person name="Lo W.-S."/>
            <person name="Chang T.-H."/>
            <person name="Kuo C.-H."/>
        </authorList>
    </citation>
    <scope>NUCLEOTIDE SEQUENCE [LARGE SCALE GENOMIC DNA]</scope>
    <source>
        <strain evidence="3 4">IPMB12</strain>
    </source>
</reference>
<feature type="domain" description="Autotransporter" evidence="2">
    <location>
        <begin position="738"/>
        <end position="1019"/>
    </location>
</feature>
<evidence type="ECO:0000259" key="2">
    <source>
        <dbReference type="PROSITE" id="PS51208"/>
    </source>
</evidence>
<dbReference type="FunCoup" id="A0A6G9ICU2">
    <property type="interactions" value="48"/>
</dbReference>
<evidence type="ECO:0000256" key="1">
    <source>
        <dbReference type="SAM" id="SignalP"/>
    </source>
</evidence>
<organism evidence="3 4">
    <name type="scientific">Zophobihabitans entericus</name>
    <dbReference type="NCBI Taxonomy" id="1635327"/>
    <lineage>
        <taxon>Bacteria</taxon>
        <taxon>Pseudomonadati</taxon>
        <taxon>Pseudomonadota</taxon>
        <taxon>Gammaproteobacteria</taxon>
        <taxon>Orbales</taxon>
        <taxon>Orbaceae</taxon>
        <taxon>Zophobihabitans</taxon>
    </lineage>
</organism>
<dbReference type="Gene3D" id="2.40.128.130">
    <property type="entry name" value="Autotransporter beta-domain"/>
    <property type="match status" value="1"/>
</dbReference>
<dbReference type="CDD" id="cd01344">
    <property type="entry name" value="PL2_Passenger_AT"/>
    <property type="match status" value="1"/>
</dbReference>
<dbReference type="PANTHER" id="PTHR12338">
    <property type="entry name" value="AUTOTRANSPORTER"/>
    <property type="match status" value="1"/>
</dbReference>
<evidence type="ECO:0000313" key="3">
    <source>
        <dbReference type="EMBL" id="QIQ21400.1"/>
    </source>
</evidence>
<dbReference type="InterPro" id="IPR036709">
    <property type="entry name" value="Autotransporte_beta_dom_sf"/>
</dbReference>
<dbReference type="InterPro" id="IPR012332">
    <property type="entry name" value="Autotransporter_pectin_lyase_C"/>
</dbReference>
<dbReference type="AlphaFoldDB" id="A0A6G9ICU2"/>
<evidence type="ECO:0000313" key="4">
    <source>
        <dbReference type="Proteomes" id="UP000501168"/>
    </source>
</evidence>